<sequence>MKKNTRYALFATVYLAQGAIMSYFTSLNALYLQTYGLGMDKIGLIGTIAMIPFVLKIFFGLLSDKVNFFQLGHRKPYILIGLVIQIVCLLIVPSIDPAQDFGLFALNAFILMAGMALYDTCTDGLALDTTEPEDEGKIQGIMVAGRALGMVLISAVLGFLVDKYSWSAGFISLAVLTAIPIPMVLRTKDAEKPVEKQFNWAAFKEFKKTSIIALGLLGALYSLIINGTSQLVNPFLESKFAISFTQAGLVASVLGVGIVVGSLGGGRLIDKLGQKRSVQLSLIVTLVAVALLSLISTPTIAWILVFIFGVAFGLYETVYFAIAMRETDERIAATMFSVLMAVANLGTGIGLGVSGAMAEGFGYPVTFIVLALLNLLALPLLPAIFGRRKKSAAG</sequence>
<dbReference type="EMBL" id="LGFU01000002">
    <property type="protein sequence ID" value="KUK47050.1"/>
    <property type="molecule type" value="Genomic_DNA"/>
</dbReference>
<evidence type="ECO:0000256" key="2">
    <source>
        <dbReference type="ARBA" id="ARBA00022448"/>
    </source>
</evidence>
<dbReference type="PANTHER" id="PTHR12778">
    <property type="entry name" value="SOLUTE CARRIER FAMILY 33 ACETYL-COA TRANSPORTER -RELATED"/>
    <property type="match status" value="1"/>
</dbReference>
<evidence type="ECO:0000259" key="7">
    <source>
        <dbReference type="PROSITE" id="PS50850"/>
    </source>
</evidence>
<evidence type="ECO:0000313" key="9">
    <source>
        <dbReference type="Proteomes" id="UP000064249"/>
    </source>
</evidence>
<keyword evidence="4 6" id="KW-1133">Transmembrane helix</keyword>
<reference evidence="8 9" key="1">
    <citation type="journal article" date="2015" name="MBio">
        <title>Genome-Resolved Metagenomic Analysis Reveals Roles for Candidate Phyla and Other Microbial Community Members in Biogeochemical Transformations in Oil Reservoirs.</title>
        <authorList>
            <person name="Hu P."/>
            <person name="Tom L."/>
            <person name="Singh A."/>
            <person name="Thomas B.C."/>
            <person name="Baker B.J."/>
            <person name="Piceno Y.M."/>
            <person name="Andersen G.L."/>
            <person name="Banfield J.F."/>
        </authorList>
    </citation>
    <scope>NUCLEOTIDE SEQUENCE [LARGE SCALE GENOMIC DNA]</scope>
    <source>
        <strain evidence="8">46_16</strain>
    </source>
</reference>
<evidence type="ECO:0000256" key="6">
    <source>
        <dbReference type="SAM" id="Phobius"/>
    </source>
</evidence>
<dbReference type="InterPro" id="IPR036259">
    <property type="entry name" value="MFS_trans_sf"/>
</dbReference>
<feature type="transmembrane region" description="Helical" evidence="6">
    <location>
        <begin position="361"/>
        <end position="381"/>
    </location>
</feature>
<feature type="transmembrane region" description="Helical" evidence="6">
    <location>
        <begin position="334"/>
        <end position="355"/>
    </location>
</feature>
<feature type="domain" description="Major facilitator superfamily (MFS) profile" evidence="7">
    <location>
        <begin position="208"/>
        <end position="394"/>
    </location>
</feature>
<gene>
    <name evidence="8" type="ORF">XD73_0119</name>
</gene>
<keyword evidence="2" id="KW-0813">Transport</keyword>
<dbReference type="GO" id="GO:0005886">
    <property type="term" value="C:plasma membrane"/>
    <property type="evidence" value="ECO:0007669"/>
    <property type="project" value="UniProtKB-SubCell"/>
</dbReference>
<protein>
    <submittedName>
        <fullName evidence="8">Major facilitator superfamily transporter</fullName>
    </submittedName>
</protein>
<feature type="transmembrane region" description="Helical" evidence="6">
    <location>
        <begin position="206"/>
        <end position="224"/>
    </location>
</feature>
<evidence type="ECO:0000256" key="4">
    <source>
        <dbReference type="ARBA" id="ARBA00022989"/>
    </source>
</evidence>
<accession>A0A117LH96</accession>
<evidence type="ECO:0000313" key="8">
    <source>
        <dbReference type="EMBL" id="KUK47050.1"/>
    </source>
</evidence>
<evidence type="ECO:0000256" key="5">
    <source>
        <dbReference type="ARBA" id="ARBA00023136"/>
    </source>
</evidence>
<organism evidence="8 9">
    <name type="scientific">Anaerolinea thermophila</name>
    <dbReference type="NCBI Taxonomy" id="167964"/>
    <lineage>
        <taxon>Bacteria</taxon>
        <taxon>Bacillati</taxon>
        <taxon>Chloroflexota</taxon>
        <taxon>Anaerolineae</taxon>
        <taxon>Anaerolineales</taxon>
        <taxon>Anaerolineaceae</taxon>
        <taxon>Anaerolinea</taxon>
    </lineage>
</organism>
<feature type="transmembrane region" description="Helical" evidence="6">
    <location>
        <begin position="76"/>
        <end position="95"/>
    </location>
</feature>
<name>A0A117LH96_9CHLR</name>
<dbReference type="SUPFAM" id="SSF103473">
    <property type="entry name" value="MFS general substrate transporter"/>
    <property type="match status" value="1"/>
</dbReference>
<dbReference type="Pfam" id="PF07690">
    <property type="entry name" value="MFS_1"/>
    <property type="match status" value="1"/>
</dbReference>
<comment type="caution">
    <text evidence="8">The sequence shown here is derived from an EMBL/GenBank/DDBJ whole genome shotgun (WGS) entry which is preliminary data.</text>
</comment>
<dbReference type="InterPro" id="IPR011701">
    <property type="entry name" value="MFS"/>
</dbReference>
<feature type="transmembrane region" description="Helical" evidence="6">
    <location>
        <begin position="244"/>
        <end position="265"/>
    </location>
</feature>
<feature type="transmembrane region" description="Helical" evidence="6">
    <location>
        <begin position="101"/>
        <end position="118"/>
    </location>
</feature>
<dbReference type="PANTHER" id="PTHR12778:SF10">
    <property type="entry name" value="MAJOR FACILITATOR SUPERFAMILY DOMAIN-CONTAINING PROTEIN 3"/>
    <property type="match status" value="1"/>
</dbReference>
<feature type="transmembrane region" description="Helical" evidence="6">
    <location>
        <begin position="301"/>
        <end position="322"/>
    </location>
</feature>
<dbReference type="InterPro" id="IPR020846">
    <property type="entry name" value="MFS_dom"/>
</dbReference>
<feature type="transmembrane region" description="Helical" evidence="6">
    <location>
        <begin position="166"/>
        <end position="185"/>
    </location>
</feature>
<keyword evidence="5 6" id="KW-0472">Membrane</keyword>
<evidence type="ECO:0000256" key="1">
    <source>
        <dbReference type="ARBA" id="ARBA00004651"/>
    </source>
</evidence>
<dbReference type="GO" id="GO:0022857">
    <property type="term" value="F:transmembrane transporter activity"/>
    <property type="evidence" value="ECO:0007669"/>
    <property type="project" value="InterPro"/>
</dbReference>
<dbReference type="Proteomes" id="UP000064249">
    <property type="component" value="Unassembled WGS sequence"/>
</dbReference>
<feature type="transmembrane region" description="Helical" evidence="6">
    <location>
        <begin position="7"/>
        <end position="30"/>
    </location>
</feature>
<feature type="transmembrane region" description="Helical" evidence="6">
    <location>
        <begin position="277"/>
        <end position="295"/>
    </location>
</feature>
<dbReference type="InterPro" id="IPR004752">
    <property type="entry name" value="AmpG_permease/AT-1"/>
</dbReference>
<feature type="transmembrane region" description="Helical" evidence="6">
    <location>
        <begin position="138"/>
        <end position="160"/>
    </location>
</feature>
<comment type="subcellular location">
    <subcellularLocation>
        <location evidence="1">Cell membrane</location>
        <topology evidence="1">Multi-pass membrane protein</topology>
    </subcellularLocation>
</comment>
<evidence type="ECO:0000256" key="3">
    <source>
        <dbReference type="ARBA" id="ARBA00022692"/>
    </source>
</evidence>
<feature type="transmembrane region" description="Helical" evidence="6">
    <location>
        <begin position="42"/>
        <end position="64"/>
    </location>
</feature>
<dbReference type="AlphaFoldDB" id="A0A117LH96"/>
<dbReference type="PROSITE" id="PS50850">
    <property type="entry name" value="MFS"/>
    <property type="match status" value="1"/>
</dbReference>
<keyword evidence="3 6" id="KW-0812">Transmembrane</keyword>
<proteinExistence type="predicted"/>
<dbReference type="Gene3D" id="1.20.1250.20">
    <property type="entry name" value="MFS general substrate transporter like domains"/>
    <property type="match status" value="1"/>
</dbReference>